<organism evidence="3">
    <name type="scientific">Melampsora larici-populina (strain 98AG31 / pathotype 3-4-7)</name>
    <name type="common">Poplar leaf rust fungus</name>
    <dbReference type="NCBI Taxonomy" id="747676"/>
    <lineage>
        <taxon>Eukaryota</taxon>
        <taxon>Fungi</taxon>
        <taxon>Dikarya</taxon>
        <taxon>Basidiomycota</taxon>
        <taxon>Pucciniomycotina</taxon>
        <taxon>Pucciniomycetes</taxon>
        <taxon>Pucciniales</taxon>
        <taxon>Melampsoraceae</taxon>
        <taxon>Melampsora</taxon>
    </lineage>
</organism>
<feature type="region of interest" description="Disordered" evidence="1">
    <location>
        <begin position="55"/>
        <end position="126"/>
    </location>
</feature>
<dbReference type="Proteomes" id="UP000001072">
    <property type="component" value="Unassembled WGS sequence"/>
</dbReference>
<gene>
    <name evidence="2" type="ORF">MELLADRAFT_61257</name>
</gene>
<feature type="compositionally biased region" description="Polar residues" evidence="1">
    <location>
        <begin position="90"/>
        <end position="116"/>
    </location>
</feature>
<dbReference type="EMBL" id="GL883098">
    <property type="protein sequence ID" value="EGG09045.1"/>
    <property type="molecule type" value="Genomic_DNA"/>
</dbReference>
<dbReference type="AlphaFoldDB" id="F4RE78"/>
<dbReference type="RefSeq" id="XP_007407405.1">
    <property type="nucleotide sequence ID" value="XM_007407343.1"/>
</dbReference>
<dbReference type="InParanoid" id="F4RE78"/>
<proteinExistence type="predicted"/>
<dbReference type="HOGENOM" id="CLU_1982065_0_0_1"/>
<evidence type="ECO:0000256" key="1">
    <source>
        <dbReference type="SAM" id="MobiDB-lite"/>
    </source>
</evidence>
<accession>F4RE78</accession>
<dbReference type="KEGG" id="mlr:MELLADRAFT_61257"/>
<dbReference type="VEuPathDB" id="FungiDB:MELLADRAFT_61257"/>
<sequence>MGQKGCVIKCPLGPKAKKQRTQEEPVGSSSQAVAVLSAVETQSALANADKLNTALMENDNSSSQNRTLSRPAHEDYSTFDAELNQPFLDINQSDGSHSQPSSPTNTDEPRTPQVNMTFGEYIRGAY</sequence>
<name>F4RE78_MELLP</name>
<keyword evidence="3" id="KW-1185">Reference proteome</keyword>
<reference evidence="3" key="1">
    <citation type="journal article" date="2011" name="Proc. Natl. Acad. Sci. U.S.A.">
        <title>Obligate biotrophy features unraveled by the genomic analysis of rust fungi.</title>
        <authorList>
            <person name="Duplessis S."/>
            <person name="Cuomo C.A."/>
            <person name="Lin Y.-C."/>
            <person name="Aerts A."/>
            <person name="Tisserant E."/>
            <person name="Veneault-Fourrey C."/>
            <person name="Joly D.L."/>
            <person name="Hacquard S."/>
            <person name="Amselem J."/>
            <person name="Cantarel B.L."/>
            <person name="Chiu R."/>
            <person name="Coutinho P.M."/>
            <person name="Feau N."/>
            <person name="Field M."/>
            <person name="Frey P."/>
            <person name="Gelhaye E."/>
            <person name="Goldberg J."/>
            <person name="Grabherr M.G."/>
            <person name="Kodira C.D."/>
            <person name="Kohler A."/>
            <person name="Kuees U."/>
            <person name="Lindquist E.A."/>
            <person name="Lucas S.M."/>
            <person name="Mago R."/>
            <person name="Mauceli E."/>
            <person name="Morin E."/>
            <person name="Murat C."/>
            <person name="Pangilinan J.L."/>
            <person name="Park R."/>
            <person name="Pearson M."/>
            <person name="Quesneville H."/>
            <person name="Rouhier N."/>
            <person name="Sakthikumar S."/>
            <person name="Salamov A.A."/>
            <person name="Schmutz J."/>
            <person name="Selles B."/>
            <person name="Shapiro H."/>
            <person name="Tanguay P."/>
            <person name="Tuskan G.A."/>
            <person name="Henrissat B."/>
            <person name="Van de Peer Y."/>
            <person name="Rouze P."/>
            <person name="Ellis J.G."/>
            <person name="Dodds P.N."/>
            <person name="Schein J.E."/>
            <person name="Zhong S."/>
            <person name="Hamelin R.C."/>
            <person name="Grigoriev I.V."/>
            <person name="Szabo L.J."/>
            <person name="Martin F."/>
        </authorList>
    </citation>
    <scope>NUCLEOTIDE SEQUENCE [LARGE SCALE GENOMIC DNA]</scope>
    <source>
        <strain evidence="3">98AG31 / pathotype 3-4-7</strain>
    </source>
</reference>
<evidence type="ECO:0000313" key="2">
    <source>
        <dbReference type="EMBL" id="EGG09045.1"/>
    </source>
</evidence>
<protein>
    <submittedName>
        <fullName evidence="2">Uncharacterized protein</fullName>
    </submittedName>
</protein>
<feature type="compositionally biased region" description="Polar residues" evidence="1">
    <location>
        <begin position="58"/>
        <end position="68"/>
    </location>
</feature>
<feature type="region of interest" description="Disordered" evidence="1">
    <location>
        <begin position="12"/>
        <end position="31"/>
    </location>
</feature>
<dbReference type="GeneID" id="18929705"/>
<evidence type="ECO:0000313" key="3">
    <source>
        <dbReference type="Proteomes" id="UP000001072"/>
    </source>
</evidence>